<dbReference type="InterPro" id="IPR053932">
    <property type="entry name" value="GeBP-like_DBD"/>
</dbReference>
<protein>
    <recommendedName>
        <fullName evidence="2">Glabrous enhancer-binding protein-like DBD domain-containing protein</fullName>
    </recommendedName>
</protein>
<feature type="domain" description="Glabrous enhancer-binding protein-like DBD" evidence="2">
    <location>
        <begin position="2"/>
        <end position="91"/>
    </location>
</feature>
<dbReference type="AlphaFoldDB" id="A0AAV8RF66"/>
<reference evidence="3 4" key="1">
    <citation type="submission" date="2022-12" db="EMBL/GenBank/DDBJ databases">
        <title>Chromosome-scale assembly of the Ensete ventricosum genome.</title>
        <authorList>
            <person name="Dussert Y."/>
            <person name="Stocks J."/>
            <person name="Wendawek A."/>
            <person name="Woldeyes F."/>
            <person name="Nichols R.A."/>
            <person name="Borrell J.S."/>
        </authorList>
    </citation>
    <scope>NUCLEOTIDE SEQUENCE [LARGE SCALE GENOMIC DNA]</scope>
    <source>
        <strain evidence="4">cv. Maze</strain>
        <tissue evidence="3">Seeds</tissue>
    </source>
</reference>
<evidence type="ECO:0000313" key="3">
    <source>
        <dbReference type="EMBL" id="KAJ8497546.1"/>
    </source>
</evidence>
<dbReference type="Proteomes" id="UP001222027">
    <property type="component" value="Unassembled WGS sequence"/>
</dbReference>
<keyword evidence="4" id="KW-1185">Reference proteome</keyword>
<dbReference type="Pfam" id="PF04504">
    <property type="entry name" value="GeBP-like_DBD"/>
    <property type="match status" value="1"/>
</dbReference>
<evidence type="ECO:0000256" key="1">
    <source>
        <dbReference type="ARBA" id="ARBA00010820"/>
    </source>
</evidence>
<comment type="caution">
    <text evidence="3">The sequence shown here is derived from an EMBL/GenBank/DDBJ whole genome shotgun (WGS) entry which is preliminary data.</text>
</comment>
<gene>
    <name evidence="3" type="ORF">OPV22_008098</name>
</gene>
<proteinExistence type="inferred from homology"/>
<organism evidence="3 4">
    <name type="scientific">Ensete ventricosum</name>
    <name type="common">Abyssinian banana</name>
    <name type="synonym">Musa ensete</name>
    <dbReference type="NCBI Taxonomy" id="4639"/>
    <lineage>
        <taxon>Eukaryota</taxon>
        <taxon>Viridiplantae</taxon>
        <taxon>Streptophyta</taxon>
        <taxon>Embryophyta</taxon>
        <taxon>Tracheophyta</taxon>
        <taxon>Spermatophyta</taxon>
        <taxon>Magnoliopsida</taxon>
        <taxon>Liliopsida</taxon>
        <taxon>Zingiberales</taxon>
        <taxon>Musaceae</taxon>
        <taxon>Ensete</taxon>
    </lineage>
</organism>
<name>A0AAV8RF66_ENSVE</name>
<accession>A0AAV8RF66</accession>
<comment type="similarity">
    <text evidence="1">Belongs to the GeBP family.</text>
</comment>
<sequence length="133" mass="15066">MAWTQEEEVRLLRAALEIAEEPVESFDPSVSLVGRIRRAVKRSFTDDEILAKVKQLRRSYEEESCCNVIRSGRADGVGDGVVFEISGRIWGRARDTAATTTTTAAAKKKKMVTSSIVMYYRRRPKKPTMKQHC</sequence>
<evidence type="ECO:0000313" key="4">
    <source>
        <dbReference type="Proteomes" id="UP001222027"/>
    </source>
</evidence>
<evidence type="ECO:0000259" key="2">
    <source>
        <dbReference type="Pfam" id="PF04504"/>
    </source>
</evidence>
<dbReference type="EMBL" id="JAQQAF010000003">
    <property type="protein sequence ID" value="KAJ8497546.1"/>
    <property type="molecule type" value="Genomic_DNA"/>
</dbReference>